<evidence type="ECO:0000313" key="9">
    <source>
        <dbReference type="Proteomes" id="UP000323646"/>
    </source>
</evidence>
<accession>A0A5D6W095</accession>
<dbReference type="OrthoDB" id="9778195at2"/>
<feature type="region of interest" description="Disordered" evidence="5">
    <location>
        <begin position="1"/>
        <end position="24"/>
    </location>
</feature>
<organism evidence="8 9">
    <name type="scientific">Selenomonas ruminis</name>
    <dbReference type="NCBI Taxonomy" id="2593411"/>
    <lineage>
        <taxon>Bacteria</taxon>
        <taxon>Bacillati</taxon>
        <taxon>Bacillota</taxon>
        <taxon>Negativicutes</taxon>
        <taxon>Selenomonadales</taxon>
        <taxon>Selenomonadaceae</taxon>
        <taxon>Selenomonas</taxon>
    </lineage>
</organism>
<dbReference type="Proteomes" id="UP000323646">
    <property type="component" value="Unassembled WGS sequence"/>
</dbReference>
<dbReference type="RefSeq" id="WP_149172239.1">
    <property type="nucleotide sequence ID" value="NZ_VTOY01000016.1"/>
</dbReference>
<gene>
    <name evidence="8" type="ORF">FZ040_12160</name>
</gene>
<sequence>MSINNMFRRPEKYNQMGSSNPATPAEKAAAVWDRRVGSAVTQAYNWRRATILMGVACLVLAGGLVVQSLKTQVIPYVVTVDKSTGEVEKAGAFTGADYTPGEAEKKYFITKFILNARSVVLDPVAQTGAQREAVAYLTTNAANKYEMVKQNEKFDEKFGNCTVTPHIVSIQKVPDSETSYQVRWTEEEYGIRSGDKKTRNMSGVFSYTMLPVEGDALQVNPLGLFITGFDFSNDASQVNSTNANTKKS</sequence>
<evidence type="ECO:0000256" key="2">
    <source>
        <dbReference type="ARBA" id="ARBA00022692"/>
    </source>
</evidence>
<evidence type="ECO:0000256" key="5">
    <source>
        <dbReference type="SAM" id="MobiDB-lite"/>
    </source>
</evidence>
<evidence type="ECO:0000256" key="3">
    <source>
        <dbReference type="ARBA" id="ARBA00022989"/>
    </source>
</evidence>
<evidence type="ECO:0000256" key="6">
    <source>
        <dbReference type="SAM" id="Phobius"/>
    </source>
</evidence>
<evidence type="ECO:0000256" key="4">
    <source>
        <dbReference type="ARBA" id="ARBA00023136"/>
    </source>
</evidence>
<feature type="domain" description="Bacterial virulence protein VirB8" evidence="7">
    <location>
        <begin position="27"/>
        <end position="232"/>
    </location>
</feature>
<comment type="caution">
    <text evidence="8">The sequence shown here is derived from an EMBL/GenBank/DDBJ whole genome shotgun (WGS) entry which is preliminary data.</text>
</comment>
<reference evidence="8 9" key="1">
    <citation type="submission" date="2019-08" db="EMBL/GenBank/DDBJ databases">
        <title>Selenomonas sp. mPRGC5 and Selenomonas sp. mPRGC8 isolated from ruminal fluid of dairy goat (Capra hircus).</title>
        <authorList>
            <person name="Poothong S."/>
            <person name="Nuengjamnong C."/>
            <person name="Tanasupawat S."/>
        </authorList>
    </citation>
    <scope>NUCLEOTIDE SEQUENCE [LARGE SCALE GENOMIC DNA]</scope>
    <source>
        <strain evidence="9">mPRGC5</strain>
    </source>
</reference>
<evidence type="ECO:0000259" key="7">
    <source>
        <dbReference type="Pfam" id="PF04335"/>
    </source>
</evidence>
<proteinExistence type="predicted"/>
<dbReference type="SUPFAM" id="SSF54427">
    <property type="entry name" value="NTF2-like"/>
    <property type="match status" value="1"/>
</dbReference>
<comment type="subcellular location">
    <subcellularLocation>
        <location evidence="1">Membrane</location>
        <topology evidence="1">Single-pass membrane protein</topology>
    </subcellularLocation>
</comment>
<dbReference type="InterPro" id="IPR035658">
    <property type="entry name" value="TrbF"/>
</dbReference>
<keyword evidence="9" id="KW-1185">Reference proteome</keyword>
<name>A0A5D6W095_9FIRM</name>
<dbReference type="InterPro" id="IPR032710">
    <property type="entry name" value="NTF2-like_dom_sf"/>
</dbReference>
<keyword evidence="3 6" id="KW-1133">Transmembrane helix</keyword>
<dbReference type="AlphaFoldDB" id="A0A5D6W095"/>
<dbReference type="EMBL" id="VTOY01000016">
    <property type="protein sequence ID" value="TYZ20195.1"/>
    <property type="molecule type" value="Genomic_DNA"/>
</dbReference>
<dbReference type="Pfam" id="PF04335">
    <property type="entry name" value="VirB8"/>
    <property type="match status" value="1"/>
</dbReference>
<dbReference type="Gene3D" id="3.10.450.230">
    <property type="entry name" value="VirB8 protein"/>
    <property type="match status" value="1"/>
</dbReference>
<keyword evidence="2 6" id="KW-0812">Transmembrane</keyword>
<dbReference type="InterPro" id="IPR007430">
    <property type="entry name" value="VirB8"/>
</dbReference>
<evidence type="ECO:0000313" key="8">
    <source>
        <dbReference type="EMBL" id="TYZ20195.1"/>
    </source>
</evidence>
<protein>
    <submittedName>
        <fullName evidence="8">Conjugal transfer protein</fullName>
    </submittedName>
</protein>
<keyword evidence="4 6" id="KW-0472">Membrane</keyword>
<dbReference type="GO" id="GO:0016020">
    <property type="term" value="C:membrane"/>
    <property type="evidence" value="ECO:0007669"/>
    <property type="project" value="UniProtKB-SubCell"/>
</dbReference>
<feature type="transmembrane region" description="Helical" evidence="6">
    <location>
        <begin position="51"/>
        <end position="69"/>
    </location>
</feature>
<dbReference type="CDD" id="cd16425">
    <property type="entry name" value="TrbF"/>
    <property type="match status" value="1"/>
</dbReference>
<evidence type="ECO:0000256" key="1">
    <source>
        <dbReference type="ARBA" id="ARBA00004167"/>
    </source>
</evidence>